<dbReference type="SUPFAM" id="SSF49899">
    <property type="entry name" value="Concanavalin A-like lectins/glucanases"/>
    <property type="match status" value="1"/>
</dbReference>
<keyword evidence="4" id="KW-0378">Hydrolase</keyword>
<accession>Q22LL3</accession>
<dbReference type="PANTHER" id="PTHR10963:SF55">
    <property type="entry name" value="GLYCOSIDE HYDROLASE FAMILY 16 PROTEIN"/>
    <property type="match status" value="1"/>
</dbReference>
<feature type="signal peptide" evidence="2">
    <location>
        <begin position="1"/>
        <end position="20"/>
    </location>
</feature>
<evidence type="ECO:0000256" key="2">
    <source>
        <dbReference type="SAM" id="SignalP"/>
    </source>
</evidence>
<keyword evidence="5" id="KW-1185">Reference proteome</keyword>
<keyword evidence="2" id="KW-0732">Signal</keyword>
<dbReference type="GeneID" id="7837921"/>
<dbReference type="GO" id="GO:0004553">
    <property type="term" value="F:hydrolase activity, hydrolyzing O-glycosyl compounds"/>
    <property type="evidence" value="ECO:0007669"/>
    <property type="project" value="InterPro"/>
</dbReference>
<dbReference type="PANTHER" id="PTHR10963">
    <property type="entry name" value="GLYCOSYL HYDROLASE-RELATED"/>
    <property type="match status" value="1"/>
</dbReference>
<evidence type="ECO:0000313" key="5">
    <source>
        <dbReference type="Proteomes" id="UP000009168"/>
    </source>
</evidence>
<dbReference type="PROSITE" id="PS51762">
    <property type="entry name" value="GH16_2"/>
    <property type="match status" value="1"/>
</dbReference>
<evidence type="ECO:0000313" key="4">
    <source>
        <dbReference type="EMBL" id="EAR86127.1"/>
    </source>
</evidence>
<dbReference type="RefSeq" id="XP_976722.1">
    <property type="nucleotide sequence ID" value="XM_971629.1"/>
</dbReference>
<reference evidence="5" key="1">
    <citation type="journal article" date="2006" name="PLoS Biol.">
        <title>Macronuclear genome sequence of the ciliate Tetrahymena thermophila, a model eukaryote.</title>
        <authorList>
            <person name="Eisen J.A."/>
            <person name="Coyne R.S."/>
            <person name="Wu M."/>
            <person name="Wu D."/>
            <person name="Thiagarajan M."/>
            <person name="Wortman J.R."/>
            <person name="Badger J.H."/>
            <person name="Ren Q."/>
            <person name="Amedeo P."/>
            <person name="Jones K.M."/>
            <person name="Tallon L.J."/>
            <person name="Delcher A.L."/>
            <person name="Salzberg S.L."/>
            <person name="Silva J.C."/>
            <person name="Haas B.J."/>
            <person name="Majoros W.H."/>
            <person name="Farzad M."/>
            <person name="Carlton J.M."/>
            <person name="Smith R.K. Jr."/>
            <person name="Garg J."/>
            <person name="Pearlman R.E."/>
            <person name="Karrer K.M."/>
            <person name="Sun L."/>
            <person name="Manning G."/>
            <person name="Elde N.C."/>
            <person name="Turkewitz A.P."/>
            <person name="Asai D.J."/>
            <person name="Wilkes D.E."/>
            <person name="Wang Y."/>
            <person name="Cai H."/>
            <person name="Collins K."/>
            <person name="Stewart B.A."/>
            <person name="Lee S.R."/>
            <person name="Wilamowska K."/>
            <person name="Weinberg Z."/>
            <person name="Ruzzo W.L."/>
            <person name="Wloga D."/>
            <person name="Gaertig J."/>
            <person name="Frankel J."/>
            <person name="Tsao C.-C."/>
            <person name="Gorovsky M.A."/>
            <person name="Keeling P.J."/>
            <person name="Waller R.F."/>
            <person name="Patron N.J."/>
            <person name="Cherry J.M."/>
            <person name="Stover N.A."/>
            <person name="Krieger C.J."/>
            <person name="del Toro C."/>
            <person name="Ryder H.F."/>
            <person name="Williamson S.C."/>
            <person name="Barbeau R.A."/>
            <person name="Hamilton E.P."/>
            <person name="Orias E."/>
        </authorList>
    </citation>
    <scope>NUCLEOTIDE SEQUENCE [LARGE SCALE GENOMIC DNA]</scope>
    <source>
        <strain evidence="5">SB210</strain>
    </source>
</reference>
<dbReference type="InterPro" id="IPR050546">
    <property type="entry name" value="Glycosyl_Hydrlase_16"/>
</dbReference>
<dbReference type="Proteomes" id="UP000009168">
    <property type="component" value="Unassembled WGS sequence"/>
</dbReference>
<feature type="domain" description="GH16" evidence="3">
    <location>
        <begin position="32"/>
        <end position="288"/>
    </location>
</feature>
<dbReference type="HOGENOM" id="CLU_019533_0_3_1"/>
<dbReference type="InParanoid" id="Q22LL3"/>
<feature type="chain" id="PRO_5004201024" evidence="2">
    <location>
        <begin position="21"/>
        <end position="289"/>
    </location>
</feature>
<dbReference type="OrthoDB" id="192832at2759"/>
<evidence type="ECO:0000259" key="3">
    <source>
        <dbReference type="PROSITE" id="PS51762"/>
    </source>
</evidence>
<dbReference type="EMBL" id="GG662863">
    <property type="protein sequence ID" value="EAR86127.1"/>
    <property type="molecule type" value="Genomic_DNA"/>
</dbReference>
<name>Q22LL3_TETTS</name>
<evidence type="ECO:0000256" key="1">
    <source>
        <dbReference type="ARBA" id="ARBA00006865"/>
    </source>
</evidence>
<dbReference type="AlphaFoldDB" id="Q22LL3"/>
<dbReference type="Gene3D" id="2.60.120.200">
    <property type="match status" value="1"/>
</dbReference>
<sequence length="289" mass="33808">MKKIGFHFVILGLLFVLSSASHPSTGTLSSSPDWFNENDYIQIFKDDFNSAQLNTTCWRVAHNFLKTTEQSNYIYTRDNVIIQDGNLVISAKHQKVDFNNKKYNFTGGFIDSNSTKGVSLQFNQYVEARIKLPEYDEKDLSEPGFFAIPINYESWPHPTEYQIMKYSIFDANIQKSYPYVYNTFIYYQWVDNGDCRIQYRSPYKKLDFSKYHTYGMLLKENEVTFYIDGEAHFSYVANDPSNSPKLGCSVRIPKEKIFLGFDYVVQNTLETPKYMLVDYVRILTPKKKQ</sequence>
<gene>
    <name evidence="4" type="ORF">TTHERM_00866500</name>
</gene>
<dbReference type="GO" id="GO:0005975">
    <property type="term" value="P:carbohydrate metabolic process"/>
    <property type="evidence" value="ECO:0007669"/>
    <property type="project" value="InterPro"/>
</dbReference>
<protein>
    <submittedName>
        <fullName evidence="4">Glycosyl hydrolase family 16 laminarinase</fullName>
    </submittedName>
</protein>
<dbReference type="InterPro" id="IPR000757">
    <property type="entry name" value="Beta-glucanase-like"/>
</dbReference>
<comment type="similarity">
    <text evidence="1">Belongs to the glycosyl hydrolase 16 family.</text>
</comment>
<dbReference type="InterPro" id="IPR013320">
    <property type="entry name" value="ConA-like_dom_sf"/>
</dbReference>
<dbReference type="KEGG" id="tet:TTHERM_00866500"/>
<organism evidence="4 5">
    <name type="scientific">Tetrahymena thermophila (strain SB210)</name>
    <dbReference type="NCBI Taxonomy" id="312017"/>
    <lineage>
        <taxon>Eukaryota</taxon>
        <taxon>Sar</taxon>
        <taxon>Alveolata</taxon>
        <taxon>Ciliophora</taxon>
        <taxon>Intramacronucleata</taxon>
        <taxon>Oligohymenophorea</taxon>
        <taxon>Hymenostomatida</taxon>
        <taxon>Tetrahymenina</taxon>
        <taxon>Tetrahymenidae</taxon>
        <taxon>Tetrahymena</taxon>
    </lineage>
</organism>
<proteinExistence type="inferred from homology"/>